<protein>
    <submittedName>
        <fullName evidence="1">Uncharacterized protein</fullName>
    </submittedName>
</protein>
<comment type="caution">
    <text evidence="1">The sequence shown here is derived from an EMBL/GenBank/DDBJ whole genome shotgun (WGS) entry which is preliminary data.</text>
</comment>
<dbReference type="EMBL" id="JADIMA010000028">
    <property type="protein sequence ID" value="MBO8472516.1"/>
    <property type="molecule type" value="Genomic_DNA"/>
</dbReference>
<proteinExistence type="predicted"/>
<dbReference type="AlphaFoldDB" id="A0A9D9NG23"/>
<evidence type="ECO:0000313" key="1">
    <source>
        <dbReference type="EMBL" id="MBO8472516.1"/>
    </source>
</evidence>
<accession>A0A9D9NG23</accession>
<reference evidence="1" key="2">
    <citation type="journal article" date="2021" name="PeerJ">
        <title>Extensive microbial diversity within the chicken gut microbiome revealed by metagenomics and culture.</title>
        <authorList>
            <person name="Gilroy R."/>
            <person name="Ravi A."/>
            <person name="Getino M."/>
            <person name="Pursley I."/>
            <person name="Horton D.L."/>
            <person name="Alikhan N.F."/>
            <person name="Baker D."/>
            <person name="Gharbi K."/>
            <person name="Hall N."/>
            <person name="Watson M."/>
            <person name="Adriaenssens E.M."/>
            <person name="Foster-Nyarko E."/>
            <person name="Jarju S."/>
            <person name="Secka A."/>
            <person name="Antonio M."/>
            <person name="Oren A."/>
            <person name="Chaudhuri R.R."/>
            <person name="La Ragione R."/>
            <person name="Hildebrand F."/>
            <person name="Pallen M.J."/>
        </authorList>
    </citation>
    <scope>NUCLEOTIDE SEQUENCE</scope>
    <source>
        <strain evidence="1">B1-8020</strain>
    </source>
</reference>
<name>A0A9D9NG23_9BACT</name>
<dbReference type="Proteomes" id="UP000823604">
    <property type="component" value="Unassembled WGS sequence"/>
</dbReference>
<organism evidence="1 2">
    <name type="scientific">Candidatus Merdivivens pullicola</name>
    <dbReference type="NCBI Taxonomy" id="2840872"/>
    <lineage>
        <taxon>Bacteria</taxon>
        <taxon>Pseudomonadati</taxon>
        <taxon>Bacteroidota</taxon>
        <taxon>Bacteroidia</taxon>
        <taxon>Bacteroidales</taxon>
        <taxon>Muribaculaceae</taxon>
        <taxon>Muribaculaceae incertae sedis</taxon>
        <taxon>Candidatus Merdivivens</taxon>
    </lineage>
</organism>
<gene>
    <name evidence="1" type="ORF">IAB81_02665</name>
</gene>
<sequence>MKTTELIKKIEAKPARSAWAKGVKDYAVMIIEKLEIKTITREDIANKILLNGAENWSQYSYGGCALVYDADIAETLCTPSELREVTRKDGTVRQNANSRENWLDVQARALFQANILINRCMA</sequence>
<reference evidence="1" key="1">
    <citation type="submission" date="2020-10" db="EMBL/GenBank/DDBJ databases">
        <authorList>
            <person name="Gilroy R."/>
        </authorList>
    </citation>
    <scope>NUCLEOTIDE SEQUENCE</scope>
    <source>
        <strain evidence="1">B1-8020</strain>
    </source>
</reference>
<evidence type="ECO:0000313" key="2">
    <source>
        <dbReference type="Proteomes" id="UP000823604"/>
    </source>
</evidence>